<reference evidence="2 3" key="1">
    <citation type="submission" date="2020-09" db="EMBL/GenBank/DDBJ databases">
        <title>Novel species of Mucilaginibacter isolated from a glacier on the Tibetan Plateau.</title>
        <authorList>
            <person name="Liu Q."/>
            <person name="Xin Y.-H."/>
        </authorList>
    </citation>
    <scope>NUCLEOTIDE SEQUENCE [LARGE SCALE GENOMIC DNA]</scope>
    <source>
        <strain evidence="2 3">CGMCC 1.13878</strain>
    </source>
</reference>
<dbReference type="RefSeq" id="WP_191174189.1">
    <property type="nucleotide sequence ID" value="NZ_JACWMW010000001.1"/>
</dbReference>
<feature type="chain" id="PRO_5045793033" description="DUF4625 domain-containing protein" evidence="1">
    <location>
        <begin position="22"/>
        <end position="167"/>
    </location>
</feature>
<proteinExistence type="predicted"/>
<name>A0ABR7X136_9SPHI</name>
<sequence length="167" mass="17964">MKNITPLTCIAFLLLSITTLTGCHFSAGTNKDLKTGLSSSYYGFSVEDVFLANSSKERLSSNKIPLNSTFLILATGVGNYTLKDGKAYPGCEITIKDKSGKTVGHIDNAMSDISSSGLPPEGATTLSARVTLYPPFVAGETYHVSVRFFDNQNEKNKITADIDIVLQ</sequence>
<organism evidence="2 3">
    <name type="scientific">Mucilaginibacter rigui</name>
    <dbReference type="NCBI Taxonomy" id="534635"/>
    <lineage>
        <taxon>Bacteria</taxon>
        <taxon>Pseudomonadati</taxon>
        <taxon>Bacteroidota</taxon>
        <taxon>Sphingobacteriia</taxon>
        <taxon>Sphingobacteriales</taxon>
        <taxon>Sphingobacteriaceae</taxon>
        <taxon>Mucilaginibacter</taxon>
    </lineage>
</organism>
<feature type="signal peptide" evidence="1">
    <location>
        <begin position="1"/>
        <end position="21"/>
    </location>
</feature>
<keyword evidence="1" id="KW-0732">Signal</keyword>
<dbReference type="PROSITE" id="PS51257">
    <property type="entry name" value="PROKAR_LIPOPROTEIN"/>
    <property type="match status" value="1"/>
</dbReference>
<comment type="caution">
    <text evidence="2">The sequence shown here is derived from an EMBL/GenBank/DDBJ whole genome shotgun (WGS) entry which is preliminary data.</text>
</comment>
<dbReference type="EMBL" id="JACWMW010000001">
    <property type="protein sequence ID" value="MBD1384307.1"/>
    <property type="molecule type" value="Genomic_DNA"/>
</dbReference>
<evidence type="ECO:0008006" key="4">
    <source>
        <dbReference type="Google" id="ProtNLM"/>
    </source>
</evidence>
<keyword evidence="3" id="KW-1185">Reference proteome</keyword>
<evidence type="ECO:0000313" key="3">
    <source>
        <dbReference type="Proteomes" id="UP000618754"/>
    </source>
</evidence>
<dbReference type="Proteomes" id="UP000618754">
    <property type="component" value="Unassembled WGS sequence"/>
</dbReference>
<accession>A0ABR7X136</accession>
<evidence type="ECO:0000313" key="2">
    <source>
        <dbReference type="EMBL" id="MBD1384307.1"/>
    </source>
</evidence>
<evidence type="ECO:0000256" key="1">
    <source>
        <dbReference type="SAM" id="SignalP"/>
    </source>
</evidence>
<gene>
    <name evidence="2" type="ORF">IDJ75_03380</name>
</gene>
<protein>
    <recommendedName>
        <fullName evidence="4">DUF4625 domain-containing protein</fullName>
    </recommendedName>
</protein>